<dbReference type="Pfam" id="PF07519">
    <property type="entry name" value="Tannase"/>
    <property type="match status" value="1"/>
</dbReference>
<evidence type="ECO:0000256" key="1">
    <source>
        <dbReference type="ARBA" id="ARBA00006249"/>
    </source>
</evidence>
<dbReference type="PANTHER" id="PTHR33938">
    <property type="entry name" value="FERULOYL ESTERASE B-RELATED"/>
    <property type="match status" value="1"/>
</dbReference>
<evidence type="ECO:0000256" key="3">
    <source>
        <dbReference type="ARBA" id="ARBA00022723"/>
    </source>
</evidence>
<protein>
    <recommendedName>
        <fullName evidence="8">Carboxylic ester hydrolase</fullName>
        <ecNumber evidence="8">3.1.1.-</ecNumber>
    </recommendedName>
</protein>
<gene>
    <name evidence="9" type="ORF">K452DRAFT_291853</name>
</gene>
<dbReference type="Proteomes" id="UP000799438">
    <property type="component" value="Unassembled WGS sequence"/>
</dbReference>
<evidence type="ECO:0000313" key="9">
    <source>
        <dbReference type="EMBL" id="KAF2137061.1"/>
    </source>
</evidence>
<evidence type="ECO:0000256" key="4">
    <source>
        <dbReference type="ARBA" id="ARBA00022729"/>
    </source>
</evidence>
<dbReference type="RefSeq" id="XP_033392779.1">
    <property type="nucleotide sequence ID" value="XM_033541263.1"/>
</dbReference>
<keyword evidence="2" id="KW-0719">Serine esterase</keyword>
<dbReference type="InterPro" id="IPR029058">
    <property type="entry name" value="AB_hydrolase_fold"/>
</dbReference>
<keyword evidence="7" id="KW-1015">Disulfide bond</keyword>
<evidence type="ECO:0000256" key="2">
    <source>
        <dbReference type="ARBA" id="ARBA00022487"/>
    </source>
</evidence>
<accession>A0A6A6B2V9</accession>
<organism evidence="9 10">
    <name type="scientific">Aplosporella prunicola CBS 121167</name>
    <dbReference type="NCBI Taxonomy" id="1176127"/>
    <lineage>
        <taxon>Eukaryota</taxon>
        <taxon>Fungi</taxon>
        <taxon>Dikarya</taxon>
        <taxon>Ascomycota</taxon>
        <taxon>Pezizomycotina</taxon>
        <taxon>Dothideomycetes</taxon>
        <taxon>Dothideomycetes incertae sedis</taxon>
        <taxon>Botryosphaeriales</taxon>
        <taxon>Aplosporellaceae</taxon>
        <taxon>Aplosporella</taxon>
    </lineage>
</organism>
<proteinExistence type="inferred from homology"/>
<dbReference type="GeneID" id="54298759"/>
<evidence type="ECO:0000256" key="6">
    <source>
        <dbReference type="ARBA" id="ARBA00022837"/>
    </source>
</evidence>
<reference evidence="9" key="1">
    <citation type="journal article" date="2020" name="Stud. Mycol.">
        <title>101 Dothideomycetes genomes: a test case for predicting lifestyles and emergence of pathogens.</title>
        <authorList>
            <person name="Haridas S."/>
            <person name="Albert R."/>
            <person name="Binder M."/>
            <person name="Bloem J."/>
            <person name="Labutti K."/>
            <person name="Salamov A."/>
            <person name="Andreopoulos B."/>
            <person name="Baker S."/>
            <person name="Barry K."/>
            <person name="Bills G."/>
            <person name="Bluhm B."/>
            <person name="Cannon C."/>
            <person name="Castanera R."/>
            <person name="Culley D."/>
            <person name="Daum C."/>
            <person name="Ezra D."/>
            <person name="Gonzalez J."/>
            <person name="Henrissat B."/>
            <person name="Kuo A."/>
            <person name="Liang C."/>
            <person name="Lipzen A."/>
            <person name="Lutzoni F."/>
            <person name="Magnuson J."/>
            <person name="Mondo S."/>
            <person name="Nolan M."/>
            <person name="Ohm R."/>
            <person name="Pangilinan J."/>
            <person name="Park H.-J."/>
            <person name="Ramirez L."/>
            <person name="Alfaro M."/>
            <person name="Sun H."/>
            <person name="Tritt A."/>
            <person name="Yoshinaga Y."/>
            <person name="Zwiers L.-H."/>
            <person name="Turgeon B."/>
            <person name="Goodwin S."/>
            <person name="Spatafora J."/>
            <person name="Crous P."/>
            <person name="Grigoriev I."/>
        </authorList>
    </citation>
    <scope>NUCLEOTIDE SEQUENCE</scope>
    <source>
        <strain evidence="9">CBS 121167</strain>
    </source>
</reference>
<evidence type="ECO:0000256" key="7">
    <source>
        <dbReference type="ARBA" id="ARBA00023157"/>
    </source>
</evidence>
<keyword evidence="3" id="KW-0479">Metal-binding</keyword>
<dbReference type="AlphaFoldDB" id="A0A6A6B2V9"/>
<evidence type="ECO:0000256" key="5">
    <source>
        <dbReference type="ARBA" id="ARBA00022801"/>
    </source>
</evidence>
<comment type="similarity">
    <text evidence="1 8">Belongs to the tannase family.</text>
</comment>
<keyword evidence="4 8" id="KW-0732">Signal</keyword>
<keyword evidence="10" id="KW-1185">Reference proteome</keyword>
<keyword evidence="5 8" id="KW-0378">Hydrolase</keyword>
<dbReference type="EC" id="3.1.1.-" evidence="8"/>
<dbReference type="InterPro" id="IPR011118">
    <property type="entry name" value="Tannase/feruloyl_esterase"/>
</dbReference>
<dbReference type="EMBL" id="ML995507">
    <property type="protein sequence ID" value="KAF2137061.1"/>
    <property type="molecule type" value="Genomic_DNA"/>
</dbReference>
<keyword evidence="6" id="KW-0106">Calcium</keyword>
<feature type="signal peptide" evidence="8">
    <location>
        <begin position="1"/>
        <end position="22"/>
    </location>
</feature>
<dbReference type="GO" id="GO:0030600">
    <property type="term" value="F:feruloyl esterase activity"/>
    <property type="evidence" value="ECO:0007669"/>
    <property type="project" value="UniProtKB-ARBA"/>
</dbReference>
<dbReference type="OrthoDB" id="3039123at2759"/>
<evidence type="ECO:0000313" key="10">
    <source>
        <dbReference type="Proteomes" id="UP000799438"/>
    </source>
</evidence>
<name>A0A6A6B2V9_9PEZI</name>
<sequence>MFLRRFVGSIAGATLLCAPAAAADTTANCNPATFMNISLPGGAVLDTIADPIYNLPTVPTENALVPPLPSPPETISFCNVTVLYTHPGQNDTITVTIWLPLEGWNSRLIGVGGGGFLTRLLDDALGSALQHNYSVVATDGGHALDADPAPWALTSPGNVNWALLQDFAAVSLGDAAVLGKAVSEAYYAQKPAYSYFSGCSTGGRQGIMLAQRYPSAYDGILAGAPAVHMATLVPAMFYPVTLMHDLGTAPPQCVLDAITAAAVAACDGLDGTADGIIAGPCDFDAHDVVGQHVACGAFNATVTAAAAEVANAVWAGAKAEDASPLWYGLNRGAPLSGIANTTCDASGTACAPVPFNVAEGWLRYFVLRDPSSQPLNLTRNDLAPLIRASNNVYASVISAADPDLTDFKAAGGKLLSWHGMDDQLIPVRGSEVYYRDVLERDAGAAAYFRLFEVPGVWHCHGGKGPLPLEAFDRLVGWVERGEVPEVLRGVTRDERTNASRVWELPAWGLDGGDGDDDYEGKRREGVRVLA</sequence>
<dbReference type="SUPFAM" id="SSF53474">
    <property type="entry name" value="alpha/beta-Hydrolases"/>
    <property type="match status" value="1"/>
</dbReference>
<feature type="chain" id="PRO_5025707526" description="Carboxylic ester hydrolase" evidence="8">
    <location>
        <begin position="23"/>
        <end position="530"/>
    </location>
</feature>
<dbReference type="PANTHER" id="PTHR33938:SF8">
    <property type="entry name" value="CARBOXYLIC ESTER HYDROLASE"/>
    <property type="match status" value="1"/>
</dbReference>
<evidence type="ECO:0000256" key="8">
    <source>
        <dbReference type="RuleBase" id="RU361238"/>
    </source>
</evidence>
<dbReference type="GO" id="GO:0046872">
    <property type="term" value="F:metal ion binding"/>
    <property type="evidence" value="ECO:0007669"/>
    <property type="project" value="UniProtKB-KW"/>
</dbReference>